<organism evidence="3">
    <name type="scientific">Xanthomonas euvesicatoria pv. vesicatoria (strain 85-10)</name>
    <name type="common">Xanthomonas campestris pv. vesicatoria</name>
    <dbReference type="NCBI Taxonomy" id="316273"/>
    <lineage>
        <taxon>Bacteria</taxon>
        <taxon>Pseudomonadati</taxon>
        <taxon>Pseudomonadota</taxon>
        <taxon>Gammaproteobacteria</taxon>
        <taxon>Lysobacterales</taxon>
        <taxon>Lysobacteraceae</taxon>
        <taxon>Xanthomonas</taxon>
    </lineage>
</organism>
<accession>Q3BYI5</accession>
<feature type="region of interest" description="Disordered" evidence="1">
    <location>
        <begin position="48"/>
        <end position="78"/>
    </location>
</feature>
<evidence type="ECO:0000313" key="2">
    <source>
        <dbReference type="EMBL" id="CAJ22078.1"/>
    </source>
</evidence>
<dbReference type="HOGENOM" id="CLU_1730692_0_0_6"/>
<dbReference type="EMBL" id="AM039952">
    <property type="protein sequence ID" value="CAJ22078.1"/>
    <property type="molecule type" value="Genomic_DNA"/>
</dbReference>
<evidence type="ECO:0000256" key="1">
    <source>
        <dbReference type="SAM" id="MobiDB-lite"/>
    </source>
</evidence>
<protein>
    <submittedName>
        <fullName evidence="2">Uncharacterized protein</fullName>
    </submittedName>
</protein>
<feature type="compositionally biased region" description="Polar residues" evidence="1">
    <location>
        <begin position="50"/>
        <end position="67"/>
    </location>
</feature>
<evidence type="ECO:0000313" key="3">
    <source>
        <dbReference type="Proteomes" id="UP000007069"/>
    </source>
</evidence>
<reference evidence="2 3" key="1">
    <citation type="journal article" date="2005" name="J. Bacteriol.">
        <title>Insights into genome plasticity and pathogenicity of the plant pathogenic Bacterium Xanthomonas campestris pv. vesicatoria revealed by the complete genome sequence.</title>
        <authorList>
            <person name="Thieme F."/>
            <person name="Koebnik R."/>
            <person name="Bekel T."/>
            <person name="Berger C."/>
            <person name="Boch J."/>
            <person name="Buettner D."/>
            <person name="Caldana C."/>
            <person name="Gaigalat L."/>
            <person name="Goesmann A."/>
            <person name="Kay S."/>
            <person name="Kirchner O."/>
            <person name="Lanz C."/>
            <person name="Linke B."/>
            <person name="McHardy A.C."/>
            <person name="Meyer F."/>
            <person name="Mittenhuber G."/>
            <person name="Nies D.H."/>
            <person name="Niesbach-Kloesgen U."/>
            <person name="Patschkowski T."/>
            <person name="Rueckert C."/>
            <person name="Rupp O."/>
            <person name="Schneicker S."/>
            <person name="Schuster S.C."/>
            <person name="Vorhoelter F.J."/>
            <person name="Weber E."/>
            <person name="Puehler A."/>
            <person name="Bonas U."/>
            <person name="Bartels D."/>
            <person name="Kaiser O."/>
        </authorList>
    </citation>
    <scope>NUCLEOTIDE SEQUENCE [LARGE SCALE GENOMIC DNA]</scope>
    <source>
        <strain evidence="2 3">85-10</strain>
    </source>
</reference>
<sequence>MHAQRPWGNGASAYRTPCSPCPVRHLQCDTRMTDYAAPKLTEMFVADRSGMTSGPASPDSGDTSVRTNQREDAEAQVASDALRPRVIVVVLAAALLHAASRGGDTVVCAGRLQSAASSTMQDARTEPALFLHRSLRVAHAFNAEITGATPDAQSLTPACAVERTVDTIRNSRY</sequence>
<dbReference type="Proteomes" id="UP000007069">
    <property type="component" value="Chromosome"/>
</dbReference>
<proteinExistence type="predicted"/>
<gene>
    <name evidence="2" type="ordered locus">XCV0447</name>
</gene>
<name>Q3BYI5_XANE5</name>
<dbReference type="KEGG" id="xcv:XCV0447"/>
<dbReference type="AlphaFoldDB" id="Q3BYI5"/>